<evidence type="ECO:0000313" key="2">
    <source>
        <dbReference type="EMBL" id="KAH8979800.1"/>
    </source>
</evidence>
<dbReference type="AlphaFoldDB" id="A0AAD4L9R8"/>
<feature type="compositionally biased region" description="Low complexity" evidence="1">
    <location>
        <begin position="368"/>
        <end position="384"/>
    </location>
</feature>
<protein>
    <submittedName>
        <fullName evidence="2">Uncharacterized protein</fullName>
    </submittedName>
</protein>
<sequence length="559" mass="58037">MNRPRESLLNLFDPLFSAQPSTPPSCPSPDLGSDKENAAPPGDSPITLTKFFDRTYTRYKAQLPHPLPKGRLIDFGDPNVSYDSLSDDGDDDEDDEAPQDEREPVVAHHEAGDVQQTPQRRPLADIALGDGSSRSSPVSIPKKGAAAAAVFGSPSSFCLARPTPAPSSSPLASVINAINGTTTSPSSPPTPSAPHIAVTPTAPPSPSPTRQQLRPGATLRASPDTDARRVSVDLQESLSVHFGESSFDLLKDKILFPENDSLGDLEMDLDLEGAVLGAMAPTRTLEGGDCDAVPTARTESESEPDTDDVLSERLKDMYMASDDDEAADAGTKDSITSTPPVTFTGHAVPTPSPPVRHFIRPKTNRLQAPTRHNPAPPAAAAGTAPLPPRRSARGSISALPAPIVSTAALRITKKAIKVDVRKTALLPPLPSPSSSAPGAPSRATVIGGVQRPTMHTKSASMSVLPRAPTSQQGRPVAPPSLATTSKPSLVPSAGPRPSGLRPPTSRVGSSGIVAPRASTTVGGATRLAVGGGVSRVGASSGVMKPVVGKSDGVRMMRRV</sequence>
<evidence type="ECO:0000256" key="1">
    <source>
        <dbReference type="SAM" id="MobiDB-lite"/>
    </source>
</evidence>
<dbReference type="Proteomes" id="UP001201163">
    <property type="component" value="Unassembled WGS sequence"/>
</dbReference>
<dbReference type="EMBL" id="JAKELL010000156">
    <property type="protein sequence ID" value="KAH8979800.1"/>
    <property type="molecule type" value="Genomic_DNA"/>
</dbReference>
<accession>A0AAD4L9R8</accession>
<organism evidence="2 3">
    <name type="scientific">Lactarius akahatsu</name>
    <dbReference type="NCBI Taxonomy" id="416441"/>
    <lineage>
        <taxon>Eukaryota</taxon>
        <taxon>Fungi</taxon>
        <taxon>Dikarya</taxon>
        <taxon>Basidiomycota</taxon>
        <taxon>Agaricomycotina</taxon>
        <taxon>Agaricomycetes</taxon>
        <taxon>Russulales</taxon>
        <taxon>Russulaceae</taxon>
        <taxon>Lactarius</taxon>
    </lineage>
</organism>
<comment type="caution">
    <text evidence="2">The sequence shown here is derived from an EMBL/GenBank/DDBJ whole genome shotgun (WGS) entry which is preliminary data.</text>
</comment>
<feature type="region of interest" description="Disordered" evidence="1">
    <location>
        <begin position="161"/>
        <end position="230"/>
    </location>
</feature>
<feature type="region of interest" description="Disordered" evidence="1">
    <location>
        <begin position="323"/>
        <end position="394"/>
    </location>
</feature>
<name>A0AAD4L9R8_9AGAM</name>
<feature type="compositionally biased region" description="Basic and acidic residues" evidence="1">
    <location>
        <begin position="99"/>
        <end position="112"/>
    </location>
</feature>
<feature type="region of interest" description="Disordered" evidence="1">
    <location>
        <begin position="454"/>
        <end position="514"/>
    </location>
</feature>
<feature type="region of interest" description="Disordered" evidence="1">
    <location>
        <begin position="63"/>
        <end position="146"/>
    </location>
</feature>
<feature type="compositionally biased region" description="Low complexity" evidence="1">
    <location>
        <begin position="161"/>
        <end position="173"/>
    </location>
</feature>
<feature type="region of interest" description="Disordered" evidence="1">
    <location>
        <begin position="15"/>
        <end position="47"/>
    </location>
</feature>
<evidence type="ECO:0000313" key="3">
    <source>
        <dbReference type="Proteomes" id="UP001201163"/>
    </source>
</evidence>
<reference evidence="2" key="1">
    <citation type="submission" date="2022-01" db="EMBL/GenBank/DDBJ databases">
        <title>Comparative genomics reveals a dynamic genome evolution in the ectomycorrhizal milk-cap (Lactarius) mushrooms.</title>
        <authorList>
            <consortium name="DOE Joint Genome Institute"/>
            <person name="Lebreton A."/>
            <person name="Tang N."/>
            <person name="Kuo A."/>
            <person name="LaButti K."/>
            <person name="Drula E."/>
            <person name="Barry K."/>
            <person name="Clum A."/>
            <person name="Lipzen A."/>
            <person name="Mousain D."/>
            <person name="Ng V."/>
            <person name="Wang R."/>
            <person name="Wang X."/>
            <person name="Dai Y."/>
            <person name="Henrissat B."/>
            <person name="Grigoriev I.V."/>
            <person name="Guerin-Laguette A."/>
            <person name="Yu F."/>
            <person name="Martin F.M."/>
        </authorList>
    </citation>
    <scope>NUCLEOTIDE SEQUENCE</scope>
    <source>
        <strain evidence="2">QP</strain>
    </source>
</reference>
<gene>
    <name evidence="2" type="ORF">EDB92DRAFT_329913</name>
</gene>
<feature type="compositionally biased region" description="Acidic residues" evidence="1">
    <location>
        <begin position="85"/>
        <end position="98"/>
    </location>
</feature>
<keyword evidence="3" id="KW-1185">Reference proteome</keyword>
<feature type="region of interest" description="Disordered" evidence="1">
    <location>
        <begin position="425"/>
        <end position="444"/>
    </location>
</feature>
<feature type="compositionally biased region" description="Low complexity" evidence="1">
    <location>
        <begin position="432"/>
        <end position="441"/>
    </location>
</feature>
<feature type="region of interest" description="Disordered" evidence="1">
    <location>
        <begin position="286"/>
        <end position="309"/>
    </location>
</feature>
<proteinExistence type="predicted"/>